<proteinExistence type="predicted"/>
<evidence type="ECO:0000313" key="3">
    <source>
        <dbReference type="Proteomes" id="UP000683417"/>
    </source>
</evidence>
<dbReference type="EMBL" id="CAJHIT010000009">
    <property type="protein sequence ID" value="CAD6505567.1"/>
    <property type="molecule type" value="Genomic_DNA"/>
</dbReference>
<comment type="caution">
    <text evidence="2">The sequence shown here is derived from an EMBL/GenBank/DDBJ whole genome shotgun (WGS) entry which is preliminary data.</text>
</comment>
<evidence type="ECO:0000256" key="1">
    <source>
        <dbReference type="SAM" id="MobiDB-lite"/>
    </source>
</evidence>
<reference evidence="2" key="1">
    <citation type="submission" date="2020-10" db="EMBL/GenBank/DDBJ databases">
        <authorList>
            <person name="Muller C M."/>
        </authorList>
    </citation>
    <scope>NUCLEOTIDE SEQUENCE</scope>
    <source>
        <strain evidence="2">THUN-12</strain>
    </source>
</reference>
<organism evidence="2 3">
    <name type="scientific">Blumeria graminis f. sp. triticale</name>
    <dbReference type="NCBI Taxonomy" id="1689686"/>
    <lineage>
        <taxon>Eukaryota</taxon>
        <taxon>Fungi</taxon>
        <taxon>Dikarya</taxon>
        <taxon>Ascomycota</taxon>
        <taxon>Pezizomycotina</taxon>
        <taxon>Leotiomycetes</taxon>
        <taxon>Erysiphales</taxon>
        <taxon>Erysiphaceae</taxon>
        <taxon>Blumeria</taxon>
    </lineage>
</organism>
<gene>
    <name evidence="2" type="ORF">BGTH12_LOCUS6925</name>
</gene>
<sequence length="168" mass="18486">MVLSHQKSDQLRNRLSKTDRIIVPAGIPYISKRNGKLVLVVARKMVEADFAINLLGMKSGPHLFFVHGRKCLSIGNERRSASAAQLIDASLVRGNMNSITTGQTEESKDSQTGRSVLTEKDNQHRTSSSSRSSESKSCVDIRMCDKCGSCLRLVIPTILNFIVIGIIE</sequence>
<protein>
    <submittedName>
        <fullName evidence="2">BgTH12-01057</fullName>
    </submittedName>
</protein>
<dbReference type="AlphaFoldDB" id="A0A9W4GHF3"/>
<feature type="region of interest" description="Disordered" evidence="1">
    <location>
        <begin position="99"/>
        <end position="133"/>
    </location>
</feature>
<feature type="compositionally biased region" description="Basic and acidic residues" evidence="1">
    <location>
        <begin position="105"/>
        <end position="124"/>
    </location>
</feature>
<accession>A0A9W4GHF3</accession>
<dbReference type="Proteomes" id="UP000683417">
    <property type="component" value="Unassembled WGS sequence"/>
</dbReference>
<name>A0A9W4GHF3_BLUGR</name>
<evidence type="ECO:0000313" key="2">
    <source>
        <dbReference type="EMBL" id="CAD6505567.1"/>
    </source>
</evidence>